<evidence type="ECO:0000256" key="3">
    <source>
        <dbReference type="ARBA" id="ARBA00022630"/>
    </source>
</evidence>
<dbReference type="Proteomes" id="UP000019109">
    <property type="component" value="Unassembled WGS sequence"/>
</dbReference>
<dbReference type="InterPro" id="IPR004338">
    <property type="entry name" value="NqrB/RnfD"/>
</dbReference>
<keyword evidence="11" id="KW-1185">Reference proteome</keyword>
<name>W4V1L7_9FIRM</name>
<evidence type="ECO:0000313" key="10">
    <source>
        <dbReference type="EMBL" id="GAE86698.1"/>
    </source>
</evidence>
<dbReference type="OrthoDB" id="9776359at2"/>
<dbReference type="SUPFAM" id="SSF142019">
    <property type="entry name" value="Nqo1 FMN-binding domain-like"/>
    <property type="match status" value="1"/>
</dbReference>
<evidence type="ECO:0000256" key="5">
    <source>
        <dbReference type="ARBA" id="ARBA00022692"/>
    </source>
</evidence>
<dbReference type="InterPro" id="IPR037225">
    <property type="entry name" value="Nuo51_FMN-bd_sf"/>
</dbReference>
<comment type="caution">
    <text evidence="10">The sequence shown here is derived from an EMBL/GenBank/DDBJ whole genome shotgun (WGS) entry which is preliminary data.</text>
</comment>
<dbReference type="GO" id="GO:0005886">
    <property type="term" value="C:plasma membrane"/>
    <property type="evidence" value="ECO:0007669"/>
    <property type="project" value="TreeGrafter"/>
</dbReference>
<feature type="transmembrane region" description="Helical" evidence="9">
    <location>
        <begin position="71"/>
        <end position="99"/>
    </location>
</feature>
<evidence type="ECO:0000313" key="11">
    <source>
        <dbReference type="Proteomes" id="UP000019109"/>
    </source>
</evidence>
<evidence type="ECO:0000256" key="6">
    <source>
        <dbReference type="ARBA" id="ARBA00022967"/>
    </source>
</evidence>
<dbReference type="RefSeq" id="WP_038286484.1">
    <property type="nucleotide sequence ID" value="NZ_BAVR01000001.1"/>
</dbReference>
<evidence type="ECO:0000256" key="9">
    <source>
        <dbReference type="SAM" id="Phobius"/>
    </source>
</evidence>
<keyword evidence="4" id="KW-0288">FMN</keyword>
<organism evidence="10 11">
    <name type="scientific">Acetivibrio straminisolvens JCM 21531</name>
    <dbReference type="NCBI Taxonomy" id="1294263"/>
    <lineage>
        <taxon>Bacteria</taxon>
        <taxon>Bacillati</taxon>
        <taxon>Bacillota</taxon>
        <taxon>Clostridia</taxon>
        <taxon>Eubacteriales</taxon>
        <taxon>Oscillospiraceae</taxon>
        <taxon>Acetivibrio</taxon>
    </lineage>
</organism>
<dbReference type="GO" id="GO:0055085">
    <property type="term" value="P:transmembrane transport"/>
    <property type="evidence" value="ECO:0007669"/>
    <property type="project" value="InterPro"/>
</dbReference>
<keyword evidence="1" id="KW-0813">Transport</keyword>
<keyword evidence="3" id="KW-0285">Flavoprotein</keyword>
<protein>
    <recommendedName>
        <fullName evidence="12">Electron transport complex protein RnfD</fullName>
    </recommendedName>
</protein>
<dbReference type="Pfam" id="PF03116">
    <property type="entry name" value="NQR2_RnfD_RnfE"/>
    <property type="match status" value="1"/>
</dbReference>
<evidence type="ECO:0000256" key="4">
    <source>
        <dbReference type="ARBA" id="ARBA00022643"/>
    </source>
</evidence>
<reference evidence="10" key="1">
    <citation type="journal article" date="2014" name="Genome Announc.">
        <title>Draft Genome Sequence of Clostridium straminisolvens Strain JCM 21531T, Isolated from a Cellulose-Degrading Bacterial Community.</title>
        <authorList>
            <person name="Yuki M."/>
            <person name="Oshima K."/>
            <person name="Suda W."/>
            <person name="Sakamoto M."/>
            <person name="Kitamura K."/>
            <person name="Iida T."/>
            <person name="Hattori M."/>
            <person name="Ohkuma M."/>
        </authorList>
    </citation>
    <scope>NUCLEOTIDE SEQUENCE [LARGE SCALE GENOMIC DNA]</scope>
    <source>
        <strain evidence="10">JCM 21531</strain>
    </source>
</reference>
<keyword evidence="6" id="KW-1278">Translocase</keyword>
<evidence type="ECO:0000256" key="8">
    <source>
        <dbReference type="ARBA" id="ARBA00023136"/>
    </source>
</evidence>
<dbReference type="PANTHER" id="PTHR30578:SF0">
    <property type="entry name" value="ION-TRANSLOCATING OXIDOREDUCTASE COMPLEX SUBUNIT D"/>
    <property type="match status" value="1"/>
</dbReference>
<dbReference type="AlphaFoldDB" id="W4V1L7"/>
<feature type="transmembrane region" description="Helical" evidence="9">
    <location>
        <begin position="39"/>
        <end position="59"/>
    </location>
</feature>
<feature type="transmembrane region" description="Helical" evidence="9">
    <location>
        <begin position="111"/>
        <end position="126"/>
    </location>
</feature>
<feature type="transmembrane region" description="Helical" evidence="9">
    <location>
        <begin position="225"/>
        <end position="246"/>
    </location>
</feature>
<feature type="transmembrane region" description="Helical" evidence="9">
    <location>
        <begin position="200"/>
        <end position="219"/>
    </location>
</feature>
<feature type="transmembrane region" description="Helical" evidence="9">
    <location>
        <begin position="12"/>
        <end position="33"/>
    </location>
</feature>
<accession>W4V1L7</accession>
<keyword evidence="7 9" id="KW-1133">Transmembrane helix</keyword>
<feature type="transmembrane region" description="Helical" evidence="9">
    <location>
        <begin position="138"/>
        <end position="156"/>
    </location>
</feature>
<keyword evidence="5 9" id="KW-0812">Transmembrane</keyword>
<proteinExistence type="predicted"/>
<sequence>MKQFPLVRLRRTNEHIMAAVFFVLVMYQIPFWVGKPTYILNFLTVLAVGLLIDTILNLLRYKRLVCSVSASVTVGVILALFPAIPVWGGIAGTAAALILGKHFFGGTGKNILNPAIIGVLLLGLLFQNEGGLFPANYALIPAMLLSLAFIGIRPYASIGMMFGMLLSMVVNDTLSIANIISSGVVFWGCIIVTDPVTVSYRPFIGALGGFAAGFAPIFIEGHFSARTMAILVLGLNIISFLADRFIAVKGFSKKRFARIAKPYSEIISDNAHMPLDMKHTGIQKINMEHMKITSQDILRKICDNEVVGLGGAAFPTHEKYSRLWLVMKKRSFL</sequence>
<gene>
    <name evidence="10" type="ORF">JCM21531_19</name>
</gene>
<evidence type="ECO:0000256" key="2">
    <source>
        <dbReference type="ARBA" id="ARBA00022553"/>
    </source>
</evidence>
<keyword evidence="2" id="KW-0597">Phosphoprotein</keyword>
<evidence type="ECO:0000256" key="1">
    <source>
        <dbReference type="ARBA" id="ARBA00022448"/>
    </source>
</evidence>
<feature type="transmembrane region" description="Helical" evidence="9">
    <location>
        <begin position="176"/>
        <end position="193"/>
    </location>
</feature>
<dbReference type="STRING" id="1294263.JCM21531_19"/>
<dbReference type="EMBL" id="BAVR01000001">
    <property type="protein sequence ID" value="GAE86698.1"/>
    <property type="molecule type" value="Genomic_DNA"/>
</dbReference>
<dbReference type="PANTHER" id="PTHR30578">
    <property type="entry name" value="ELECTRON TRANSPORT COMPLEX PROTEIN RNFD"/>
    <property type="match status" value="1"/>
</dbReference>
<keyword evidence="8 9" id="KW-0472">Membrane</keyword>
<evidence type="ECO:0000256" key="7">
    <source>
        <dbReference type="ARBA" id="ARBA00022989"/>
    </source>
</evidence>
<evidence type="ECO:0008006" key="12">
    <source>
        <dbReference type="Google" id="ProtNLM"/>
    </source>
</evidence>